<dbReference type="PANTHER" id="PTHR10057">
    <property type="entry name" value="PERIPHERAL-TYPE BENZODIAZEPINE RECEPTOR"/>
    <property type="match status" value="1"/>
</dbReference>
<dbReference type="AlphaFoldDB" id="A0A3D4V9X2"/>
<organism evidence="7 8">
    <name type="scientific">Gemmatimonas aurantiaca</name>
    <dbReference type="NCBI Taxonomy" id="173480"/>
    <lineage>
        <taxon>Bacteria</taxon>
        <taxon>Pseudomonadati</taxon>
        <taxon>Gemmatimonadota</taxon>
        <taxon>Gemmatimonadia</taxon>
        <taxon>Gemmatimonadales</taxon>
        <taxon>Gemmatimonadaceae</taxon>
        <taxon>Gemmatimonas</taxon>
    </lineage>
</organism>
<feature type="transmembrane region" description="Helical" evidence="6">
    <location>
        <begin position="81"/>
        <end position="99"/>
    </location>
</feature>
<evidence type="ECO:0000256" key="1">
    <source>
        <dbReference type="ARBA" id="ARBA00004141"/>
    </source>
</evidence>
<evidence type="ECO:0000256" key="3">
    <source>
        <dbReference type="ARBA" id="ARBA00022692"/>
    </source>
</evidence>
<dbReference type="GO" id="GO:0016020">
    <property type="term" value="C:membrane"/>
    <property type="evidence" value="ECO:0007669"/>
    <property type="project" value="UniProtKB-SubCell"/>
</dbReference>
<evidence type="ECO:0000256" key="6">
    <source>
        <dbReference type="SAM" id="Phobius"/>
    </source>
</evidence>
<evidence type="ECO:0000256" key="4">
    <source>
        <dbReference type="ARBA" id="ARBA00022989"/>
    </source>
</evidence>
<evidence type="ECO:0000256" key="2">
    <source>
        <dbReference type="ARBA" id="ARBA00007524"/>
    </source>
</evidence>
<keyword evidence="5 6" id="KW-0472">Membrane</keyword>
<feature type="transmembrane region" description="Helical" evidence="6">
    <location>
        <begin position="47"/>
        <end position="69"/>
    </location>
</feature>
<accession>A0A3D4V9X2</accession>
<dbReference type="GO" id="GO:0033013">
    <property type="term" value="P:tetrapyrrole metabolic process"/>
    <property type="evidence" value="ECO:0007669"/>
    <property type="project" value="UniProtKB-ARBA"/>
</dbReference>
<feature type="transmembrane region" description="Helical" evidence="6">
    <location>
        <begin position="132"/>
        <end position="154"/>
    </location>
</feature>
<dbReference type="Proteomes" id="UP000264071">
    <property type="component" value="Unassembled WGS sequence"/>
</dbReference>
<keyword evidence="3 6" id="KW-0812">Transmembrane</keyword>
<dbReference type="PANTHER" id="PTHR10057:SF0">
    <property type="entry name" value="TRANSLOCATOR PROTEIN"/>
    <property type="match status" value="1"/>
</dbReference>
<dbReference type="OMA" id="WSWLFFG"/>
<dbReference type="Gene3D" id="1.20.1260.100">
    <property type="entry name" value="TspO/MBR protein"/>
    <property type="match status" value="1"/>
</dbReference>
<comment type="subcellular location">
    <subcellularLocation>
        <location evidence="1">Membrane</location>
        <topology evidence="1">Multi-pass membrane protein</topology>
    </subcellularLocation>
</comment>
<comment type="similarity">
    <text evidence="2">Belongs to the TspO/BZRP family.</text>
</comment>
<dbReference type="Pfam" id="PF03073">
    <property type="entry name" value="TspO_MBR"/>
    <property type="match status" value="1"/>
</dbReference>
<evidence type="ECO:0000256" key="5">
    <source>
        <dbReference type="ARBA" id="ARBA00023136"/>
    </source>
</evidence>
<reference evidence="7 8" key="1">
    <citation type="journal article" date="2018" name="Nat. Biotechnol.">
        <title>A standardized bacterial taxonomy based on genome phylogeny substantially revises the tree of life.</title>
        <authorList>
            <person name="Parks D.H."/>
            <person name="Chuvochina M."/>
            <person name="Waite D.W."/>
            <person name="Rinke C."/>
            <person name="Skarshewski A."/>
            <person name="Chaumeil P.A."/>
            <person name="Hugenholtz P."/>
        </authorList>
    </citation>
    <scope>NUCLEOTIDE SEQUENCE [LARGE SCALE GENOMIC DNA]</scope>
    <source>
        <strain evidence="7">UBA8844</strain>
    </source>
</reference>
<feature type="transmembrane region" description="Helical" evidence="6">
    <location>
        <begin position="7"/>
        <end position="27"/>
    </location>
</feature>
<proteinExistence type="inferred from homology"/>
<dbReference type="EMBL" id="DPIY01000010">
    <property type="protein sequence ID" value="HCT57624.1"/>
    <property type="molecule type" value="Genomic_DNA"/>
</dbReference>
<dbReference type="CDD" id="cd15904">
    <property type="entry name" value="TSPO_MBR"/>
    <property type="match status" value="1"/>
</dbReference>
<name>A0A3D4V9X2_9BACT</name>
<dbReference type="FunFam" id="1.20.1260.100:FF:000001">
    <property type="entry name" value="translocator protein 2"/>
    <property type="match status" value="1"/>
</dbReference>
<gene>
    <name evidence="7" type="ORF">DGD08_10535</name>
</gene>
<evidence type="ECO:0000313" key="7">
    <source>
        <dbReference type="EMBL" id="HCT57624.1"/>
    </source>
</evidence>
<dbReference type="InterPro" id="IPR004307">
    <property type="entry name" value="TspO_MBR"/>
</dbReference>
<evidence type="ECO:0000313" key="8">
    <source>
        <dbReference type="Proteomes" id="UP000264071"/>
    </source>
</evidence>
<keyword evidence="4 6" id="KW-1133">Transmembrane helix</keyword>
<dbReference type="InterPro" id="IPR038330">
    <property type="entry name" value="TspO/MBR-related_sf"/>
</dbReference>
<comment type="caution">
    <text evidence="7">The sequence shown here is derived from an EMBL/GenBank/DDBJ whole genome shotgun (WGS) entry which is preliminary data.</text>
</comment>
<dbReference type="PIRSF" id="PIRSF005859">
    <property type="entry name" value="PBR"/>
    <property type="match status" value="1"/>
</dbReference>
<sequence length="161" mass="17854">MTKSRSVPALIVWLIVCFAAAYIGAMATRDAPTFYAQLSLATWAPPASVFGPVWTVLYAMMAVAAWMVWERRPAPGADTAIRLFVVQLAVNALWSWVFFAWHRGALAFLNIVVLWILIVVTIVLFKRVKPTAALLLAPYLAWVSFATALAYSAWQRNPGLL</sequence>
<protein>
    <submittedName>
        <fullName evidence="7">Tryptophan-rich sensory protein</fullName>
    </submittedName>
</protein>
<feature type="transmembrane region" description="Helical" evidence="6">
    <location>
        <begin position="105"/>
        <end position="125"/>
    </location>
</feature>